<dbReference type="Gene3D" id="2.30.30.220">
    <property type="entry name" value="SspB-like"/>
    <property type="match status" value="1"/>
</dbReference>
<dbReference type="PANTHER" id="PTHR37486">
    <property type="entry name" value="STRINGENT STARVATION PROTEIN B"/>
    <property type="match status" value="1"/>
</dbReference>
<gene>
    <name evidence="2" type="ORF">OFAG_01837</name>
</gene>
<evidence type="ECO:0000256" key="1">
    <source>
        <dbReference type="SAM" id="MobiDB-lite"/>
    </source>
</evidence>
<dbReference type="Proteomes" id="UP000003973">
    <property type="component" value="Unassembled WGS sequence"/>
</dbReference>
<dbReference type="PIRSF" id="PIRSF005276">
    <property type="entry name" value="SspB"/>
    <property type="match status" value="1"/>
</dbReference>
<dbReference type="HOGENOM" id="CLU_118425_1_1_4"/>
<organism evidence="2 3">
    <name type="scientific">Oxalobacter paraformigenes</name>
    <dbReference type="NCBI Taxonomy" id="556268"/>
    <lineage>
        <taxon>Bacteria</taxon>
        <taxon>Pseudomonadati</taxon>
        <taxon>Pseudomonadota</taxon>
        <taxon>Betaproteobacteria</taxon>
        <taxon>Burkholderiales</taxon>
        <taxon>Oxalobacteraceae</taxon>
        <taxon>Oxalobacter</taxon>
    </lineage>
</organism>
<keyword evidence="3" id="KW-1185">Reference proteome</keyword>
<evidence type="ECO:0000313" key="3">
    <source>
        <dbReference type="Proteomes" id="UP000003973"/>
    </source>
</evidence>
<dbReference type="eggNOG" id="COG2969">
    <property type="taxonomic scope" value="Bacteria"/>
</dbReference>
<proteinExistence type="predicted"/>
<dbReference type="Pfam" id="PF04386">
    <property type="entry name" value="SspB"/>
    <property type="match status" value="1"/>
</dbReference>
<dbReference type="NCBIfam" id="NF008769">
    <property type="entry name" value="PRK11798.2-5"/>
    <property type="match status" value="1"/>
</dbReference>
<comment type="caution">
    <text evidence="2">The sequence shown here is derived from an EMBL/GenBank/DDBJ whole genome shotgun (WGS) entry which is preliminary data.</text>
</comment>
<feature type="region of interest" description="Disordered" evidence="1">
    <location>
        <begin position="97"/>
        <end position="127"/>
    </location>
</feature>
<accession>C3X648</accession>
<evidence type="ECO:0000313" key="2">
    <source>
        <dbReference type="EMBL" id="EEO28684.1"/>
    </source>
</evidence>
<reference evidence="2" key="1">
    <citation type="submission" date="2011-10" db="EMBL/GenBank/DDBJ databases">
        <title>The Genome Sequence of Oxalobacter formigenes HOxBLS.</title>
        <authorList>
            <consortium name="The Broad Institute Genome Sequencing Platform"/>
            <person name="Earl A."/>
            <person name="Ward D."/>
            <person name="Feldgarden M."/>
            <person name="Gevers D."/>
            <person name="Allison M.J."/>
            <person name="Humphrey S."/>
            <person name="Young S.K."/>
            <person name="Zeng Q."/>
            <person name="Gargeya S."/>
            <person name="Fitzgerald M."/>
            <person name="Haas B."/>
            <person name="Abouelleil A."/>
            <person name="Alvarado L."/>
            <person name="Arachchi H.M."/>
            <person name="Berlin A."/>
            <person name="Brown A."/>
            <person name="Chapman S.B."/>
            <person name="Chen Z."/>
            <person name="Dunbar C."/>
            <person name="Freedman E."/>
            <person name="Gearin G."/>
            <person name="Goldberg J."/>
            <person name="Griggs A."/>
            <person name="Gujja S."/>
            <person name="Heiman D."/>
            <person name="Howarth C."/>
            <person name="Larson L."/>
            <person name="Lui A."/>
            <person name="MacDonald P.J.P."/>
            <person name="Montmayeur A."/>
            <person name="Murphy C."/>
            <person name="Neiman D."/>
            <person name="Pearson M."/>
            <person name="Priest M."/>
            <person name="Roberts A."/>
            <person name="Saif S."/>
            <person name="Shea T."/>
            <person name="Shenoy N."/>
            <person name="Sisk P."/>
            <person name="Stolte C."/>
            <person name="Sykes S."/>
            <person name="Wortman J."/>
            <person name="Nusbaum C."/>
            <person name="Birren B."/>
        </authorList>
    </citation>
    <scope>NUCLEOTIDE SEQUENCE [LARGE SCALE GENOMIC DNA]</scope>
    <source>
        <strain evidence="2">HOxBLS</strain>
    </source>
</reference>
<dbReference type="GO" id="GO:0045732">
    <property type="term" value="P:positive regulation of protein catabolic process"/>
    <property type="evidence" value="ECO:0007669"/>
    <property type="project" value="TreeGrafter"/>
</dbReference>
<dbReference type="PANTHER" id="PTHR37486:SF1">
    <property type="entry name" value="STRINGENT STARVATION PROTEIN B"/>
    <property type="match status" value="1"/>
</dbReference>
<dbReference type="SUPFAM" id="SSF101738">
    <property type="entry name" value="SspB-like"/>
    <property type="match status" value="1"/>
</dbReference>
<dbReference type="AlphaFoldDB" id="C3X648"/>
<name>C3X648_9BURK</name>
<dbReference type="EMBL" id="ACDP02000002">
    <property type="protein sequence ID" value="EEO28684.1"/>
    <property type="molecule type" value="Genomic_DNA"/>
</dbReference>
<dbReference type="InterPro" id="IPR036760">
    <property type="entry name" value="SspB-like_sf"/>
</dbReference>
<dbReference type="GO" id="GO:0005840">
    <property type="term" value="C:ribosome"/>
    <property type="evidence" value="ECO:0007669"/>
    <property type="project" value="TreeGrafter"/>
</dbReference>
<sequence length="127" mass="13900">MAEISTKPYLLRAIHEWCTDSGYTPYIAVKVGVSAKVPLQFVRDGQIVLDISYEATSALTMDNTAIQFKARFGGIPQDIYIPVENVAAIYASENGQGMGFEPTEPESGTEATSKEEPVKKPTLTRIK</sequence>
<dbReference type="RefSeq" id="WP_005878607.1">
    <property type="nucleotide sequence ID" value="NZ_CABMNL010000001.1"/>
</dbReference>
<dbReference type="GO" id="GO:0005829">
    <property type="term" value="C:cytosol"/>
    <property type="evidence" value="ECO:0007669"/>
    <property type="project" value="TreeGrafter"/>
</dbReference>
<evidence type="ECO:0008006" key="4">
    <source>
        <dbReference type="Google" id="ProtNLM"/>
    </source>
</evidence>
<protein>
    <recommendedName>
        <fullName evidence="4">ClpXP protease specificity-enhancing factor</fullName>
    </recommendedName>
</protein>
<dbReference type="InterPro" id="IPR007481">
    <property type="entry name" value="SspB"/>
</dbReference>